<dbReference type="EC" id="3.4.11.2" evidence="2"/>
<feature type="domain" description="ERAP1-like C-terminal" evidence="4">
    <location>
        <begin position="517"/>
        <end position="823"/>
    </location>
</feature>
<comment type="caution">
    <text evidence="6">The sequence shown here is derived from an EMBL/GenBank/DDBJ whole genome shotgun (WGS) entry which is preliminary data.</text>
</comment>
<dbReference type="GO" id="GO:0016020">
    <property type="term" value="C:membrane"/>
    <property type="evidence" value="ECO:0007669"/>
    <property type="project" value="TreeGrafter"/>
</dbReference>
<proteinExistence type="inferred from homology"/>
<accession>A0A949JGG0</accession>
<keyword evidence="7" id="KW-1185">Reference proteome</keyword>
<dbReference type="Proteomes" id="UP000694501">
    <property type="component" value="Unassembled WGS sequence"/>
</dbReference>
<dbReference type="PANTHER" id="PTHR11533">
    <property type="entry name" value="PROTEASE M1 ZINC METALLOPROTEASE"/>
    <property type="match status" value="1"/>
</dbReference>
<evidence type="ECO:0000256" key="2">
    <source>
        <dbReference type="NCBIfam" id="TIGR02412"/>
    </source>
</evidence>
<evidence type="ECO:0000313" key="6">
    <source>
        <dbReference type="EMBL" id="MBU7599621.1"/>
    </source>
</evidence>
<keyword evidence="6" id="KW-0645">Protease</keyword>
<keyword evidence="6" id="KW-0378">Hydrolase</keyword>
<dbReference type="Pfam" id="PF17900">
    <property type="entry name" value="Peptidase_M1_N"/>
    <property type="match status" value="1"/>
</dbReference>
<dbReference type="NCBIfam" id="TIGR02412">
    <property type="entry name" value="pepN_strep_liv"/>
    <property type="match status" value="1"/>
</dbReference>
<dbReference type="CDD" id="cd09602">
    <property type="entry name" value="M1_APN"/>
    <property type="match status" value="1"/>
</dbReference>
<name>A0A949JGG0_9ACTN</name>
<dbReference type="InterPro" id="IPR024571">
    <property type="entry name" value="ERAP1-like_C_dom"/>
</dbReference>
<reference evidence="6" key="1">
    <citation type="submission" date="2021-06" db="EMBL/GenBank/DDBJ databases">
        <title>Sequencing of actinobacteria type strains.</title>
        <authorList>
            <person name="Nguyen G.-S."/>
            <person name="Wentzel A."/>
        </authorList>
    </citation>
    <scope>NUCLEOTIDE SEQUENCE</scope>
    <source>
        <strain evidence="6">P38-E01</strain>
    </source>
</reference>
<dbReference type="InterPro" id="IPR045357">
    <property type="entry name" value="Aminopeptidase_N-like_N"/>
</dbReference>
<evidence type="ECO:0000259" key="4">
    <source>
        <dbReference type="Pfam" id="PF11838"/>
    </source>
</evidence>
<dbReference type="InterPro" id="IPR012778">
    <property type="entry name" value="Pept_M1_aminopeptidase"/>
</dbReference>
<dbReference type="GO" id="GO:0005737">
    <property type="term" value="C:cytoplasm"/>
    <property type="evidence" value="ECO:0007669"/>
    <property type="project" value="TreeGrafter"/>
</dbReference>
<dbReference type="GO" id="GO:0006508">
    <property type="term" value="P:proteolysis"/>
    <property type="evidence" value="ECO:0007669"/>
    <property type="project" value="UniProtKB-UniRule"/>
</dbReference>
<dbReference type="AlphaFoldDB" id="A0A949JGG0"/>
<protein>
    <recommendedName>
        <fullName evidence="2">Aminopeptidase N</fullName>
        <ecNumber evidence="2">3.4.11.2</ecNumber>
    </recommendedName>
</protein>
<dbReference type="RefSeq" id="WP_216815034.1">
    <property type="nucleotide sequence ID" value="NZ_JAELVF020000001.1"/>
</dbReference>
<evidence type="ECO:0000259" key="5">
    <source>
        <dbReference type="Pfam" id="PF17900"/>
    </source>
</evidence>
<dbReference type="InterPro" id="IPR014782">
    <property type="entry name" value="Peptidase_M1_dom"/>
</dbReference>
<dbReference type="GO" id="GO:0042277">
    <property type="term" value="F:peptide binding"/>
    <property type="evidence" value="ECO:0007669"/>
    <property type="project" value="TreeGrafter"/>
</dbReference>
<dbReference type="Pfam" id="PF01433">
    <property type="entry name" value="Peptidase_M1"/>
    <property type="match status" value="1"/>
</dbReference>
<evidence type="ECO:0000313" key="7">
    <source>
        <dbReference type="Proteomes" id="UP000694501"/>
    </source>
</evidence>
<dbReference type="EMBL" id="JAELVF020000001">
    <property type="protein sequence ID" value="MBU7599621.1"/>
    <property type="molecule type" value="Genomic_DNA"/>
</dbReference>
<gene>
    <name evidence="6" type="primary">pepN</name>
    <name evidence="6" type="ORF">JGS22_018835</name>
</gene>
<keyword evidence="6" id="KW-0031">Aminopeptidase</keyword>
<comment type="similarity">
    <text evidence="1">Belongs to the peptidase M1 family.</text>
</comment>
<evidence type="ECO:0000259" key="3">
    <source>
        <dbReference type="Pfam" id="PF01433"/>
    </source>
</evidence>
<dbReference type="GO" id="GO:0008270">
    <property type="term" value="F:zinc ion binding"/>
    <property type="evidence" value="ECO:0007669"/>
    <property type="project" value="UniProtKB-UniRule"/>
</dbReference>
<feature type="domain" description="Peptidase M1 membrane alanine aminopeptidase" evidence="3">
    <location>
        <begin position="224"/>
        <end position="440"/>
    </location>
</feature>
<dbReference type="GO" id="GO:0043171">
    <property type="term" value="P:peptide catabolic process"/>
    <property type="evidence" value="ECO:0007669"/>
    <property type="project" value="TreeGrafter"/>
</dbReference>
<dbReference type="GO" id="GO:0016285">
    <property type="term" value="F:alanyl aminopeptidase activity"/>
    <property type="evidence" value="ECO:0007669"/>
    <property type="project" value="UniProtKB-EC"/>
</dbReference>
<dbReference type="GO" id="GO:0005615">
    <property type="term" value="C:extracellular space"/>
    <property type="evidence" value="ECO:0007669"/>
    <property type="project" value="TreeGrafter"/>
</dbReference>
<feature type="domain" description="Aminopeptidase N-like N-terminal" evidence="5">
    <location>
        <begin position="95"/>
        <end position="184"/>
    </location>
</feature>
<sequence length="840" mass="92970">MATLTREEARSRAEQLRADSYTVDLDLTGEQTFTSATTVEFTVLRGGDTFAELRPHTLHEASLDGVPLDPAALSDGRLALRGLVPGPHTLYVRAEMPYSGTAEGMHRFTDPADGRTYLYSMCFQTEAPAVYACFDQPDLKATFTVGATVPEEEWTFLTNAVAVRDPADPCRWTSAATPPISTYLFAVAAGPYHGVHTEHAGVPVGLHVRRSLAPHLDADSEELLDVTRRCYDHYHQLFDAPYPFDSYDQVFVPELNAGAMENPGLVTITDDLVFRAAATDVQRQDRAVTLAHEMAHMWFGDLVTLRWWDDIWLNESFAEYMGEDVVGAATHWTQTWPDFGIRRKTWGYDADQRPSTHAVAPTPEEIPDAASALQNFDGISYAKGASALRQLVAWLGPQEFLAGVNHHINRHRFGNATLADFLDSLAAHTDRDVHDWAAHWLRTTGVDTLTPSLTEGNDGPVLAVDHRGSRPHRVRIGLYDLDAAPSGPRLVPREPLEADLAPDRPLTSALRGRRPDLVLLNDGDLSWAKVRFDEAGRNAVRQALGTVPDDLSRAVLWNAVRDLVRDAELPATEYLALAEAHLPQEPNNSLLTAGLEFALHHVLDRYLTDEEAPAGRERLHRLAARLLDEHTRPEIGLTALRAFVATAQDDSMLARWLEQRGTPFGIDLDLDLRWLVLHRLTLLGAAGADRIAEEARADPSATGREAAARCRAALPDAHTKERVWRELFDPEGSLSHHAFAAAVRGFWPRGQEELTRPYRARYFAEVVPLARKRGETLARQAGRFAFPHSAVDPQVLVLGEQCLRDADPTPALRRQLVDQLDDLGRALRVRAAARPGPGAS</sequence>
<dbReference type="Pfam" id="PF11838">
    <property type="entry name" value="ERAP1_C"/>
    <property type="match status" value="1"/>
</dbReference>
<dbReference type="GO" id="GO:0070006">
    <property type="term" value="F:metalloaminopeptidase activity"/>
    <property type="evidence" value="ECO:0007669"/>
    <property type="project" value="TreeGrafter"/>
</dbReference>
<dbReference type="PANTHER" id="PTHR11533:SF174">
    <property type="entry name" value="PUROMYCIN-SENSITIVE AMINOPEPTIDASE-RELATED"/>
    <property type="match status" value="1"/>
</dbReference>
<dbReference type="InterPro" id="IPR050344">
    <property type="entry name" value="Peptidase_M1_aminopeptidases"/>
</dbReference>
<organism evidence="6 7">
    <name type="scientific">Streptomyces tardus</name>
    <dbReference type="NCBI Taxonomy" id="2780544"/>
    <lineage>
        <taxon>Bacteria</taxon>
        <taxon>Bacillati</taxon>
        <taxon>Actinomycetota</taxon>
        <taxon>Actinomycetes</taxon>
        <taxon>Kitasatosporales</taxon>
        <taxon>Streptomycetaceae</taxon>
        <taxon>Streptomyces</taxon>
    </lineage>
</organism>
<evidence type="ECO:0000256" key="1">
    <source>
        <dbReference type="ARBA" id="ARBA00010136"/>
    </source>
</evidence>